<dbReference type="KEGG" id="pif:PITG_02549"/>
<keyword evidence="1" id="KW-1133">Transmembrane helix</keyword>
<dbReference type="EMBL" id="DS028120">
    <property type="protein sequence ID" value="EEY64030.1"/>
    <property type="molecule type" value="Genomic_DNA"/>
</dbReference>
<dbReference type="RefSeq" id="XP_002907466.1">
    <property type="nucleotide sequence ID" value="XM_002907420.1"/>
</dbReference>
<dbReference type="InParanoid" id="D0MWL7"/>
<evidence type="ECO:0000313" key="3">
    <source>
        <dbReference type="Proteomes" id="UP000006643"/>
    </source>
</evidence>
<dbReference type="AlphaFoldDB" id="D0MWL7"/>
<dbReference type="VEuPathDB" id="FungiDB:PITG_02549"/>
<reference evidence="3" key="1">
    <citation type="journal article" date="2009" name="Nature">
        <title>Genome sequence and analysis of the Irish potato famine pathogen Phytophthora infestans.</title>
        <authorList>
            <consortium name="The Broad Institute Genome Sequencing Platform"/>
            <person name="Haas B.J."/>
            <person name="Kamoun S."/>
            <person name="Zody M.C."/>
            <person name="Jiang R.H."/>
            <person name="Handsaker R.E."/>
            <person name="Cano L.M."/>
            <person name="Grabherr M."/>
            <person name="Kodira C.D."/>
            <person name="Raffaele S."/>
            <person name="Torto-Alalibo T."/>
            <person name="Bozkurt T.O."/>
            <person name="Ah-Fong A.M."/>
            <person name="Alvarado L."/>
            <person name="Anderson V.L."/>
            <person name="Armstrong M.R."/>
            <person name="Avrova A."/>
            <person name="Baxter L."/>
            <person name="Beynon J."/>
            <person name="Boevink P.C."/>
            <person name="Bollmann S.R."/>
            <person name="Bos J.I."/>
            <person name="Bulone V."/>
            <person name="Cai G."/>
            <person name="Cakir C."/>
            <person name="Carrington J.C."/>
            <person name="Chawner M."/>
            <person name="Conti L."/>
            <person name="Costanzo S."/>
            <person name="Ewan R."/>
            <person name="Fahlgren N."/>
            <person name="Fischbach M.A."/>
            <person name="Fugelstad J."/>
            <person name="Gilroy E.M."/>
            <person name="Gnerre S."/>
            <person name="Green P.J."/>
            <person name="Grenville-Briggs L.J."/>
            <person name="Griffith J."/>
            <person name="Grunwald N.J."/>
            <person name="Horn K."/>
            <person name="Horner N.R."/>
            <person name="Hu C.H."/>
            <person name="Huitema E."/>
            <person name="Jeong D.H."/>
            <person name="Jones A.M."/>
            <person name="Jones J.D."/>
            <person name="Jones R.W."/>
            <person name="Karlsson E.K."/>
            <person name="Kunjeti S.G."/>
            <person name="Lamour K."/>
            <person name="Liu Z."/>
            <person name="Ma L."/>
            <person name="Maclean D."/>
            <person name="Chibucos M.C."/>
            <person name="McDonald H."/>
            <person name="McWalters J."/>
            <person name="Meijer H.J."/>
            <person name="Morgan W."/>
            <person name="Morris P.F."/>
            <person name="Munro C.A."/>
            <person name="O'Neill K."/>
            <person name="Ospina-Giraldo M."/>
            <person name="Pinzon A."/>
            <person name="Pritchard L."/>
            <person name="Ramsahoye B."/>
            <person name="Ren Q."/>
            <person name="Restrepo S."/>
            <person name="Roy S."/>
            <person name="Sadanandom A."/>
            <person name="Savidor A."/>
            <person name="Schornack S."/>
            <person name="Schwartz D.C."/>
            <person name="Schumann U.D."/>
            <person name="Schwessinger B."/>
            <person name="Seyer L."/>
            <person name="Sharpe T."/>
            <person name="Silvar C."/>
            <person name="Song J."/>
            <person name="Studholme D.J."/>
            <person name="Sykes S."/>
            <person name="Thines M."/>
            <person name="van de Vondervoort P.J."/>
            <person name="Phuntumart V."/>
            <person name="Wawra S."/>
            <person name="Weide R."/>
            <person name="Win J."/>
            <person name="Young C."/>
            <person name="Zhou S."/>
            <person name="Fry W."/>
            <person name="Meyers B.C."/>
            <person name="van West P."/>
            <person name="Ristaino J."/>
            <person name="Govers F."/>
            <person name="Birch P.R."/>
            <person name="Whisson S.C."/>
            <person name="Judelson H.S."/>
            <person name="Nusbaum C."/>
        </authorList>
    </citation>
    <scope>NUCLEOTIDE SEQUENCE [LARGE SCALE GENOMIC DNA]</scope>
    <source>
        <strain evidence="3">T30-4</strain>
    </source>
</reference>
<dbReference type="Proteomes" id="UP000006643">
    <property type="component" value="Unassembled WGS sequence"/>
</dbReference>
<evidence type="ECO:0000313" key="2">
    <source>
        <dbReference type="EMBL" id="EEY64030.1"/>
    </source>
</evidence>
<keyword evidence="1" id="KW-0812">Transmembrane</keyword>
<sequence length="114" mass="12369">MGLVGHIVLAAGCLSIIVATRVIGAILFVKLQFGTLQVLTKMCSVDAALGARSKLILLSGYIWENDELYYKPSVLKALGVLKAVYPDGFECFVHTQLHWIAIPQDNLVVIGTLI</sequence>
<dbReference type="GeneID" id="9470159"/>
<keyword evidence="1" id="KW-0472">Membrane</keyword>
<organism evidence="2 3">
    <name type="scientific">Phytophthora infestans (strain T30-4)</name>
    <name type="common">Potato late blight agent</name>
    <dbReference type="NCBI Taxonomy" id="403677"/>
    <lineage>
        <taxon>Eukaryota</taxon>
        <taxon>Sar</taxon>
        <taxon>Stramenopiles</taxon>
        <taxon>Oomycota</taxon>
        <taxon>Peronosporomycetes</taxon>
        <taxon>Peronosporales</taxon>
        <taxon>Peronosporaceae</taxon>
        <taxon>Phytophthora</taxon>
    </lineage>
</organism>
<gene>
    <name evidence="2" type="ORF">PITG_02549</name>
</gene>
<keyword evidence="3" id="KW-1185">Reference proteome</keyword>
<evidence type="ECO:0000256" key="1">
    <source>
        <dbReference type="SAM" id="Phobius"/>
    </source>
</evidence>
<accession>D0MWL7</accession>
<name>D0MWL7_PHYIT</name>
<dbReference type="HOGENOM" id="CLU_2125933_0_0_1"/>
<feature type="transmembrane region" description="Helical" evidence="1">
    <location>
        <begin position="6"/>
        <end position="29"/>
    </location>
</feature>
<proteinExistence type="predicted"/>
<protein>
    <submittedName>
        <fullName evidence="2">Uncharacterized protein</fullName>
    </submittedName>
</protein>
<dbReference type="OrthoDB" id="10381147at2759"/>